<organism evidence="1">
    <name type="scientific">Timema bartmani</name>
    <dbReference type="NCBI Taxonomy" id="61472"/>
    <lineage>
        <taxon>Eukaryota</taxon>
        <taxon>Metazoa</taxon>
        <taxon>Ecdysozoa</taxon>
        <taxon>Arthropoda</taxon>
        <taxon>Hexapoda</taxon>
        <taxon>Insecta</taxon>
        <taxon>Pterygota</taxon>
        <taxon>Neoptera</taxon>
        <taxon>Polyneoptera</taxon>
        <taxon>Phasmatodea</taxon>
        <taxon>Timematodea</taxon>
        <taxon>Timematoidea</taxon>
        <taxon>Timematidae</taxon>
        <taxon>Timema</taxon>
    </lineage>
</organism>
<gene>
    <name evidence="1" type="ORF">TBIB3V08_LOCUS301</name>
</gene>
<proteinExistence type="predicted"/>
<protein>
    <submittedName>
        <fullName evidence="1">Uncharacterized protein</fullName>
    </submittedName>
</protein>
<reference evidence="1" key="1">
    <citation type="submission" date="2020-11" db="EMBL/GenBank/DDBJ databases">
        <authorList>
            <person name="Tran Van P."/>
        </authorList>
    </citation>
    <scope>NUCLEOTIDE SEQUENCE</scope>
</reference>
<dbReference type="EMBL" id="OD564306">
    <property type="protein sequence ID" value="CAD7437694.1"/>
    <property type="molecule type" value="Genomic_DNA"/>
</dbReference>
<dbReference type="AlphaFoldDB" id="A0A7R9EMJ1"/>
<name>A0A7R9EMJ1_9NEOP</name>
<accession>A0A7R9EMJ1</accession>
<evidence type="ECO:0000313" key="1">
    <source>
        <dbReference type="EMBL" id="CAD7437694.1"/>
    </source>
</evidence>
<sequence length="80" mass="9227">MFVLFCLCSGDIKHINQVLHLLLDSRHRLDALVSRVVVSAQEVWYPRTTAGLVVKQSALRQRHELVLEEQLFVEKANTKE</sequence>